<reference evidence="2" key="1">
    <citation type="submission" date="2018-10" db="EMBL/GenBank/DDBJ databases">
        <title>Hidden diversity of soil giant viruses.</title>
        <authorList>
            <person name="Schulz F."/>
            <person name="Alteio L."/>
            <person name="Goudeau D."/>
            <person name="Ryan E.M."/>
            <person name="Malmstrom R.R."/>
            <person name="Blanchard J."/>
            <person name="Woyke T."/>
        </authorList>
    </citation>
    <scope>NUCLEOTIDE SEQUENCE</scope>
    <source>
        <strain evidence="2">TEV1</strain>
    </source>
</reference>
<protein>
    <recommendedName>
        <fullName evidence="3">Collagen-like protein</fullName>
    </recommendedName>
</protein>
<dbReference type="EMBL" id="MK071979">
    <property type="protein sequence ID" value="AYV75206.1"/>
    <property type="molecule type" value="Genomic_DNA"/>
</dbReference>
<dbReference type="Gene3D" id="1.20.5.320">
    <property type="entry name" value="6-Phosphogluconate Dehydrogenase, domain 3"/>
    <property type="match status" value="1"/>
</dbReference>
<evidence type="ECO:0008006" key="3">
    <source>
        <dbReference type="Google" id="ProtNLM"/>
    </source>
</evidence>
<name>A0A3G4ZK49_9VIRU</name>
<proteinExistence type="predicted"/>
<evidence type="ECO:0000313" key="2">
    <source>
        <dbReference type="EMBL" id="AYV75206.1"/>
    </source>
</evidence>
<evidence type="ECO:0000256" key="1">
    <source>
        <dbReference type="SAM" id="MobiDB-lite"/>
    </source>
</evidence>
<organism evidence="2">
    <name type="scientific">Terrestrivirus sp</name>
    <dbReference type="NCBI Taxonomy" id="2487775"/>
    <lineage>
        <taxon>Viruses</taxon>
        <taxon>Varidnaviria</taxon>
        <taxon>Bamfordvirae</taxon>
        <taxon>Nucleocytoviricota</taxon>
        <taxon>Megaviricetes</taxon>
        <taxon>Imitervirales</taxon>
        <taxon>Mimiviridae</taxon>
        <taxon>Klosneuvirinae</taxon>
    </lineage>
</organism>
<accession>A0A3G4ZK49</accession>
<sequence length="190" mass="20409">MNNQLKRRNSDDVRCCYGPPGPRGLKGDPGNPGATGPAGVNGSGYAEFVQLTQGSNSSVPNNTAFMISNEVINTLGITQNAAPRHGTSFFVPIGTYVIDFETIPDFAEGGRPLSNYISMCISTSPDNLIYTLDDNSLTTTYAESWMQGRHIINFLTPMYLTVCSVAAGNIKVIDGDTGDFVVRITFLKIA</sequence>
<gene>
    <name evidence="2" type="ORF">Terrestrivirus1_80</name>
</gene>
<feature type="region of interest" description="Disordered" evidence="1">
    <location>
        <begin position="1"/>
        <end position="38"/>
    </location>
</feature>